<gene>
    <name evidence="6" type="ORF">Celaphus_00010210</name>
</gene>
<keyword evidence="4" id="KW-0812">Transmembrane</keyword>
<protein>
    <recommendedName>
        <fullName evidence="5">NADH dehydrogenase subunit 5 C-terminal domain-containing protein</fullName>
    </recommendedName>
</protein>
<keyword evidence="2" id="KW-1278">Translocase</keyword>
<feature type="transmembrane region" description="Helical" evidence="4">
    <location>
        <begin position="16"/>
        <end position="37"/>
    </location>
</feature>
<dbReference type="Pfam" id="PF06455">
    <property type="entry name" value="NADH5_C"/>
    <property type="match status" value="1"/>
</dbReference>
<reference evidence="6 7" key="1">
    <citation type="journal article" date="2018" name="Mol. Genet. Genomics">
        <title>The red deer Cervus elaphus genome CerEla1.0: sequencing, annotating, genes, and chromosomes.</title>
        <authorList>
            <person name="Bana N.A."/>
            <person name="Nyiri A."/>
            <person name="Nagy J."/>
            <person name="Frank K."/>
            <person name="Nagy T."/>
            <person name="Steger V."/>
            <person name="Schiller M."/>
            <person name="Lakatos P."/>
            <person name="Sugar L."/>
            <person name="Horn P."/>
            <person name="Barta E."/>
            <person name="Orosz L."/>
        </authorList>
    </citation>
    <scope>NUCLEOTIDE SEQUENCE [LARGE SCALE GENOMIC DNA]</scope>
    <source>
        <strain evidence="6">Hungarian</strain>
    </source>
</reference>
<dbReference type="EMBL" id="MKHE01000024">
    <property type="protein sequence ID" value="OWK02878.1"/>
    <property type="molecule type" value="Genomic_DNA"/>
</dbReference>
<evidence type="ECO:0000256" key="1">
    <source>
        <dbReference type="ARBA" id="ARBA00022448"/>
    </source>
</evidence>
<dbReference type="AlphaFoldDB" id="A0A212CA53"/>
<comment type="caution">
    <text evidence="6">The sequence shown here is derived from an EMBL/GenBank/DDBJ whole genome shotgun (WGS) entry which is preliminary data.</text>
</comment>
<evidence type="ECO:0000259" key="5">
    <source>
        <dbReference type="Pfam" id="PF06455"/>
    </source>
</evidence>
<evidence type="ECO:0000256" key="2">
    <source>
        <dbReference type="ARBA" id="ARBA00022967"/>
    </source>
</evidence>
<evidence type="ECO:0000256" key="3">
    <source>
        <dbReference type="ARBA" id="ARBA00023027"/>
    </source>
</evidence>
<keyword evidence="4" id="KW-1133">Transmembrane helix</keyword>
<dbReference type="Proteomes" id="UP000242450">
    <property type="component" value="Chromosome 24"/>
</dbReference>
<sequence>MVNKTFETQEAYGKPYLFTATSLVAGSLLRTGSLVLTGSYSKELMMKTANSLTTLLLYMLNENHLLLIHPIKRLLAGSIFAGLQQYSNNILPGPPIPQMTMP</sequence>
<keyword evidence="7" id="KW-1185">Reference proteome</keyword>
<organism evidence="6 7">
    <name type="scientific">Cervus elaphus hippelaphus</name>
    <name type="common">European red deer</name>
    <dbReference type="NCBI Taxonomy" id="46360"/>
    <lineage>
        <taxon>Eukaryota</taxon>
        <taxon>Metazoa</taxon>
        <taxon>Chordata</taxon>
        <taxon>Craniata</taxon>
        <taxon>Vertebrata</taxon>
        <taxon>Euteleostomi</taxon>
        <taxon>Mammalia</taxon>
        <taxon>Eutheria</taxon>
        <taxon>Laurasiatheria</taxon>
        <taxon>Artiodactyla</taxon>
        <taxon>Ruminantia</taxon>
        <taxon>Pecora</taxon>
        <taxon>Cervidae</taxon>
        <taxon>Cervinae</taxon>
        <taxon>Cervus</taxon>
    </lineage>
</organism>
<feature type="non-terminal residue" evidence="6">
    <location>
        <position position="102"/>
    </location>
</feature>
<evidence type="ECO:0000256" key="4">
    <source>
        <dbReference type="SAM" id="Phobius"/>
    </source>
</evidence>
<accession>A0A212CA53</accession>
<keyword evidence="3" id="KW-0520">NAD</keyword>
<name>A0A212CA53_CEREH</name>
<evidence type="ECO:0000313" key="7">
    <source>
        <dbReference type="Proteomes" id="UP000242450"/>
    </source>
</evidence>
<proteinExistence type="predicted"/>
<dbReference type="InterPro" id="IPR010934">
    <property type="entry name" value="NADH_DH_su5_C"/>
</dbReference>
<keyword evidence="1" id="KW-0813">Transport</keyword>
<evidence type="ECO:0000313" key="6">
    <source>
        <dbReference type="EMBL" id="OWK02878.1"/>
    </source>
</evidence>
<keyword evidence="4" id="KW-0472">Membrane</keyword>
<feature type="domain" description="NADH dehydrogenase subunit 5 C-terminal" evidence="5">
    <location>
        <begin position="48"/>
        <end position="101"/>
    </location>
</feature>